<dbReference type="InterPro" id="IPR011032">
    <property type="entry name" value="GroES-like_sf"/>
</dbReference>
<evidence type="ECO:0000256" key="1">
    <source>
        <dbReference type="ARBA" id="ARBA00022857"/>
    </source>
</evidence>
<dbReference type="Proteomes" id="UP000234342">
    <property type="component" value="Unassembled WGS sequence"/>
</dbReference>
<dbReference type="EMBL" id="FXZE01000018">
    <property type="protein sequence ID" value="SMX98901.1"/>
    <property type="molecule type" value="Genomic_DNA"/>
</dbReference>
<dbReference type="RefSeq" id="WP_101644345.1">
    <property type="nucleotide sequence ID" value="NZ_FXZE01000018.1"/>
</dbReference>
<evidence type="ECO:0000313" key="3">
    <source>
        <dbReference type="EMBL" id="SMX98901.1"/>
    </source>
</evidence>
<name>A0A2H1KGK8_9MICO</name>
<keyword evidence="1" id="KW-0521">NADP</keyword>
<accession>A0A2H1KGK8</accession>
<evidence type="ECO:0000259" key="2">
    <source>
        <dbReference type="Pfam" id="PF08240"/>
    </source>
</evidence>
<organism evidence="3 4">
    <name type="scientific">Brevibacterium antiquum</name>
    <dbReference type="NCBI Taxonomy" id="234835"/>
    <lineage>
        <taxon>Bacteria</taxon>
        <taxon>Bacillati</taxon>
        <taxon>Actinomycetota</taxon>
        <taxon>Actinomycetes</taxon>
        <taxon>Micrococcales</taxon>
        <taxon>Brevibacteriaceae</taxon>
        <taxon>Brevibacterium</taxon>
    </lineage>
</organism>
<evidence type="ECO:0000313" key="4">
    <source>
        <dbReference type="Proteomes" id="UP000234342"/>
    </source>
</evidence>
<dbReference type="Gene3D" id="3.90.180.10">
    <property type="entry name" value="Medium-chain alcohol dehydrogenases, catalytic domain"/>
    <property type="match status" value="1"/>
</dbReference>
<dbReference type="Pfam" id="PF08240">
    <property type="entry name" value="ADH_N"/>
    <property type="match status" value="1"/>
</dbReference>
<dbReference type="InterPro" id="IPR051603">
    <property type="entry name" value="Zinc-ADH_QOR/CCCR"/>
</dbReference>
<proteinExistence type="predicted"/>
<dbReference type="SUPFAM" id="SSF50129">
    <property type="entry name" value="GroES-like"/>
    <property type="match status" value="1"/>
</dbReference>
<sequence>MKAAYVNHLGEVDEIRYGDLPDPVPGPTDHLVEVSAVSLNPVDTLVRSGRFPTSTPLPFFLGRDLVGTAVGAPVGGTFLPGETVWCNSLGYEGRQDS</sequence>
<keyword evidence="4" id="KW-1185">Reference proteome</keyword>
<dbReference type="PANTHER" id="PTHR44154">
    <property type="entry name" value="QUINONE OXIDOREDUCTASE"/>
    <property type="match status" value="1"/>
</dbReference>
<dbReference type="InterPro" id="IPR013154">
    <property type="entry name" value="ADH-like_N"/>
</dbReference>
<dbReference type="PANTHER" id="PTHR44154:SF1">
    <property type="entry name" value="QUINONE OXIDOREDUCTASE"/>
    <property type="match status" value="1"/>
</dbReference>
<reference evidence="4" key="1">
    <citation type="submission" date="2017-03" db="EMBL/GenBank/DDBJ databases">
        <authorList>
            <person name="Monnet C."/>
        </authorList>
    </citation>
    <scope>NUCLEOTIDE SEQUENCE [LARGE SCALE GENOMIC DNA]</scope>
    <source>
        <strain evidence="4">P10</strain>
    </source>
</reference>
<protein>
    <recommendedName>
        <fullName evidence="2">Alcohol dehydrogenase-like N-terminal domain-containing protein</fullName>
    </recommendedName>
</protein>
<dbReference type="AlphaFoldDB" id="A0A2H1KGK8"/>
<feature type="domain" description="Alcohol dehydrogenase-like N-terminal" evidence="2">
    <location>
        <begin position="26"/>
        <end position="87"/>
    </location>
</feature>
<gene>
    <name evidence="3" type="ORF">BANT10_03047</name>
</gene>